<feature type="compositionally biased region" description="Basic and acidic residues" evidence="1">
    <location>
        <begin position="90"/>
        <end position="104"/>
    </location>
</feature>
<name>A0A165ZW62_9AGAM</name>
<evidence type="ECO:0000313" key="3">
    <source>
        <dbReference type="Proteomes" id="UP000076532"/>
    </source>
</evidence>
<reference evidence="2 3" key="1">
    <citation type="journal article" date="2016" name="Mol. Biol. Evol.">
        <title>Comparative Genomics of Early-Diverging Mushroom-Forming Fungi Provides Insights into the Origins of Lignocellulose Decay Capabilities.</title>
        <authorList>
            <person name="Nagy L.G."/>
            <person name="Riley R."/>
            <person name="Tritt A."/>
            <person name="Adam C."/>
            <person name="Daum C."/>
            <person name="Floudas D."/>
            <person name="Sun H."/>
            <person name="Yadav J.S."/>
            <person name="Pangilinan J."/>
            <person name="Larsson K.H."/>
            <person name="Matsuura K."/>
            <person name="Barry K."/>
            <person name="Labutti K."/>
            <person name="Kuo R."/>
            <person name="Ohm R.A."/>
            <person name="Bhattacharya S.S."/>
            <person name="Shirouzu T."/>
            <person name="Yoshinaga Y."/>
            <person name="Martin F.M."/>
            <person name="Grigoriev I.V."/>
            <person name="Hibbett D.S."/>
        </authorList>
    </citation>
    <scope>NUCLEOTIDE SEQUENCE [LARGE SCALE GENOMIC DNA]</scope>
    <source>
        <strain evidence="2 3">CBS 109695</strain>
    </source>
</reference>
<dbReference type="AlphaFoldDB" id="A0A165ZW62"/>
<feature type="region of interest" description="Disordered" evidence="1">
    <location>
        <begin position="1"/>
        <end position="104"/>
    </location>
</feature>
<feature type="compositionally biased region" description="Polar residues" evidence="1">
    <location>
        <begin position="20"/>
        <end position="40"/>
    </location>
</feature>
<dbReference type="OrthoDB" id="2532734at2759"/>
<organism evidence="2 3">
    <name type="scientific">Athelia psychrophila</name>
    <dbReference type="NCBI Taxonomy" id="1759441"/>
    <lineage>
        <taxon>Eukaryota</taxon>
        <taxon>Fungi</taxon>
        <taxon>Dikarya</taxon>
        <taxon>Basidiomycota</taxon>
        <taxon>Agaricomycotina</taxon>
        <taxon>Agaricomycetes</taxon>
        <taxon>Agaricomycetidae</taxon>
        <taxon>Atheliales</taxon>
        <taxon>Atheliaceae</taxon>
        <taxon>Athelia</taxon>
    </lineage>
</organism>
<proteinExistence type="predicted"/>
<dbReference type="STRING" id="436010.A0A165ZW62"/>
<accession>A0A165ZW62</accession>
<feature type="compositionally biased region" description="Basic and acidic residues" evidence="1">
    <location>
        <begin position="7"/>
        <end position="19"/>
    </location>
</feature>
<sequence length="104" mass="11128">MSSIVNKIKEAASGHKGESNDSSNEQSFSTQPHPAKSNNPAELEAVNGQKWGGGLTSERPDLQAQGFQAHSAHGPQIPSQELQEGIEQPASREELRARAAELNN</sequence>
<dbReference type="Proteomes" id="UP000076532">
    <property type="component" value="Unassembled WGS sequence"/>
</dbReference>
<keyword evidence="3" id="KW-1185">Reference proteome</keyword>
<evidence type="ECO:0000256" key="1">
    <source>
        <dbReference type="SAM" id="MobiDB-lite"/>
    </source>
</evidence>
<protein>
    <submittedName>
        <fullName evidence="2">Uncharacterized protein</fullName>
    </submittedName>
</protein>
<dbReference type="EMBL" id="KV417670">
    <property type="protein sequence ID" value="KZP10992.1"/>
    <property type="molecule type" value="Genomic_DNA"/>
</dbReference>
<evidence type="ECO:0000313" key="2">
    <source>
        <dbReference type="EMBL" id="KZP10992.1"/>
    </source>
</evidence>
<gene>
    <name evidence="2" type="ORF">FIBSPDRAFT_962658</name>
</gene>